<dbReference type="InterPro" id="IPR001932">
    <property type="entry name" value="PPM-type_phosphatase-like_dom"/>
</dbReference>
<evidence type="ECO:0000259" key="2">
    <source>
        <dbReference type="Pfam" id="PF07228"/>
    </source>
</evidence>
<feature type="domain" description="PPM-type phosphatase" evidence="2">
    <location>
        <begin position="9"/>
        <end position="72"/>
    </location>
</feature>
<dbReference type="PANTHER" id="PTHR43156:SF2">
    <property type="entry name" value="STAGE II SPORULATION PROTEIN E"/>
    <property type="match status" value="1"/>
</dbReference>
<sequence length="73" mass="7652">MASAAPGSNTLVLYTDGLIERRDEDIDAGLQRLIDILAAHSRLGPDHLADTLLSRLGASGGGDDDIALIVVRL</sequence>
<dbReference type="InterPro" id="IPR052016">
    <property type="entry name" value="Bact_Sigma-Reg"/>
</dbReference>
<dbReference type="InterPro" id="IPR036457">
    <property type="entry name" value="PPM-type-like_dom_sf"/>
</dbReference>
<keyword evidence="1" id="KW-0378">Hydrolase</keyword>
<dbReference type="Pfam" id="PF07228">
    <property type="entry name" value="SpoIIE"/>
    <property type="match status" value="1"/>
</dbReference>
<evidence type="ECO:0000313" key="3">
    <source>
        <dbReference type="EMBL" id="GAA3043345.1"/>
    </source>
</evidence>
<gene>
    <name evidence="3" type="ORF">GCM10010448_27710</name>
</gene>
<evidence type="ECO:0000256" key="1">
    <source>
        <dbReference type="ARBA" id="ARBA00022801"/>
    </source>
</evidence>
<organism evidence="3 4">
    <name type="scientific">Streptomyces glomeratus</name>
    <dbReference type="NCBI Taxonomy" id="284452"/>
    <lineage>
        <taxon>Bacteria</taxon>
        <taxon>Bacillati</taxon>
        <taxon>Actinomycetota</taxon>
        <taxon>Actinomycetes</taxon>
        <taxon>Kitasatosporales</taxon>
        <taxon>Streptomycetaceae</taxon>
        <taxon>Streptomyces</taxon>
    </lineage>
</organism>
<evidence type="ECO:0000313" key="4">
    <source>
        <dbReference type="Proteomes" id="UP001501532"/>
    </source>
</evidence>
<dbReference type="PANTHER" id="PTHR43156">
    <property type="entry name" value="STAGE II SPORULATION PROTEIN E-RELATED"/>
    <property type="match status" value="1"/>
</dbReference>
<dbReference type="SUPFAM" id="SSF81606">
    <property type="entry name" value="PP2C-like"/>
    <property type="match status" value="1"/>
</dbReference>
<name>A0ABM9QJJ5_9ACTN</name>
<dbReference type="EMBL" id="BAAAUF010000019">
    <property type="protein sequence ID" value="GAA3043345.1"/>
    <property type="molecule type" value="Genomic_DNA"/>
</dbReference>
<dbReference type="Proteomes" id="UP001501532">
    <property type="component" value="Unassembled WGS sequence"/>
</dbReference>
<accession>A0ABM9QJJ5</accession>
<proteinExistence type="predicted"/>
<reference evidence="4" key="1">
    <citation type="journal article" date="2019" name="Int. J. Syst. Evol. Microbiol.">
        <title>The Global Catalogue of Microorganisms (GCM) 10K type strain sequencing project: providing services to taxonomists for standard genome sequencing and annotation.</title>
        <authorList>
            <consortium name="The Broad Institute Genomics Platform"/>
            <consortium name="The Broad Institute Genome Sequencing Center for Infectious Disease"/>
            <person name="Wu L."/>
            <person name="Ma J."/>
        </authorList>
    </citation>
    <scope>NUCLEOTIDE SEQUENCE [LARGE SCALE GENOMIC DNA]</scope>
    <source>
        <strain evidence="4">JCM 9091</strain>
    </source>
</reference>
<protein>
    <recommendedName>
        <fullName evidence="2">PPM-type phosphatase domain-containing protein</fullName>
    </recommendedName>
</protein>
<keyword evidence="4" id="KW-1185">Reference proteome</keyword>
<comment type="caution">
    <text evidence="3">The sequence shown here is derived from an EMBL/GenBank/DDBJ whole genome shotgun (WGS) entry which is preliminary data.</text>
</comment>
<dbReference type="Gene3D" id="3.60.40.10">
    <property type="entry name" value="PPM-type phosphatase domain"/>
    <property type="match status" value="1"/>
</dbReference>